<gene>
    <name evidence="2" type="ORF">SVA_0630</name>
</gene>
<protein>
    <submittedName>
        <fullName evidence="2">SAM-dependent methyltransferase</fullName>
    </submittedName>
</protein>
<accession>A0A1B4V155</accession>
<dbReference type="SUPFAM" id="SSF53335">
    <property type="entry name" value="S-adenosyl-L-methionine-dependent methyltransferases"/>
    <property type="match status" value="1"/>
</dbReference>
<evidence type="ECO:0000313" key="3">
    <source>
        <dbReference type="Proteomes" id="UP000218899"/>
    </source>
</evidence>
<keyword evidence="2" id="KW-0489">Methyltransferase</keyword>
<dbReference type="InterPro" id="IPR013216">
    <property type="entry name" value="Methyltransf_11"/>
</dbReference>
<dbReference type="InterPro" id="IPR029063">
    <property type="entry name" value="SAM-dependent_MTases_sf"/>
</dbReference>
<reference evidence="2 3" key="1">
    <citation type="submission" date="2015-08" db="EMBL/GenBank/DDBJ databases">
        <title>Complete genome sequence of Sulfurifustis variabilis.</title>
        <authorList>
            <person name="Miura A."/>
            <person name="Kojima H."/>
            <person name="Fukui M."/>
        </authorList>
    </citation>
    <scope>NUCLEOTIDE SEQUENCE [LARGE SCALE GENOMIC DNA]</scope>
    <source>
        <strain evidence="3">skN76</strain>
    </source>
</reference>
<dbReference type="EMBL" id="AP014936">
    <property type="protein sequence ID" value="BAU47209.1"/>
    <property type="molecule type" value="Genomic_DNA"/>
</dbReference>
<keyword evidence="2" id="KW-0808">Transferase</keyword>
<feature type="domain" description="Methyltransferase type 11" evidence="1">
    <location>
        <begin position="40"/>
        <end position="127"/>
    </location>
</feature>
<keyword evidence="3" id="KW-1185">Reference proteome</keyword>
<dbReference type="Pfam" id="PF08241">
    <property type="entry name" value="Methyltransf_11"/>
    <property type="match status" value="1"/>
</dbReference>
<proteinExistence type="predicted"/>
<dbReference type="KEGG" id="sva:SVA_0630"/>
<dbReference type="PANTHER" id="PTHR45180:SF1">
    <property type="entry name" value="OS01G0307686 PROTEIN"/>
    <property type="match status" value="1"/>
</dbReference>
<organism evidence="2 3">
    <name type="scientific">Sulfurifustis variabilis</name>
    <dbReference type="NCBI Taxonomy" id="1675686"/>
    <lineage>
        <taxon>Bacteria</taxon>
        <taxon>Pseudomonadati</taxon>
        <taxon>Pseudomonadota</taxon>
        <taxon>Gammaproteobacteria</taxon>
        <taxon>Acidiferrobacterales</taxon>
        <taxon>Acidiferrobacteraceae</taxon>
        <taxon>Sulfurifustis</taxon>
    </lineage>
</organism>
<dbReference type="RefSeq" id="WP_169923945.1">
    <property type="nucleotide sequence ID" value="NZ_AP014936.1"/>
</dbReference>
<evidence type="ECO:0000259" key="1">
    <source>
        <dbReference type="Pfam" id="PF08241"/>
    </source>
</evidence>
<dbReference type="GO" id="GO:0032259">
    <property type="term" value="P:methylation"/>
    <property type="evidence" value="ECO:0007669"/>
    <property type="project" value="UniProtKB-KW"/>
</dbReference>
<dbReference type="Proteomes" id="UP000218899">
    <property type="component" value="Chromosome"/>
</dbReference>
<dbReference type="Gene3D" id="3.40.50.150">
    <property type="entry name" value="Vaccinia Virus protein VP39"/>
    <property type="match status" value="1"/>
</dbReference>
<dbReference type="GO" id="GO:0008757">
    <property type="term" value="F:S-adenosylmethionine-dependent methyltransferase activity"/>
    <property type="evidence" value="ECO:0007669"/>
    <property type="project" value="InterPro"/>
</dbReference>
<name>A0A1B4V155_9GAMM</name>
<evidence type="ECO:0000313" key="2">
    <source>
        <dbReference type="EMBL" id="BAU47209.1"/>
    </source>
</evidence>
<sequence>MFKDHFSGHAPDYARFRPDYPEALYAFLAGQAPGRTRVWDCATGNGQAALGLATRFERVVATDAAAAQVAQAPRHPRVAYAVALAEAAPFAAGTMDLVTAAQSLHWFDLERFYGEASRVLRPHGVVAAWCYGLHRVAPEIDALVDRLYEDVLGPCWPPERRHIEAGYRTLAFPFQEIPAPSFSMERSWRLEEYLGYLGTWSAVRRYRATRGVDPLEATAVELTGRWGAAGEARRVVWPVHLRVGRSVPR</sequence>
<dbReference type="PANTHER" id="PTHR45180">
    <property type="entry name" value="OS01G0307686 PROTEIN"/>
    <property type="match status" value="1"/>
</dbReference>
<dbReference type="AlphaFoldDB" id="A0A1B4V155"/>